<dbReference type="Proteomes" id="UP000026915">
    <property type="component" value="Chromosome 2"/>
</dbReference>
<name>A0A061E7F6_THECC</name>
<dbReference type="InParanoid" id="A0A061E7F6"/>
<evidence type="ECO:0000313" key="2">
    <source>
        <dbReference type="Proteomes" id="UP000026915"/>
    </source>
</evidence>
<evidence type="ECO:0000313" key="1">
    <source>
        <dbReference type="EMBL" id="EOY00287.1"/>
    </source>
</evidence>
<protein>
    <submittedName>
        <fullName evidence="1">Uncharacterized protein</fullName>
    </submittedName>
</protein>
<sequence length="109" mass="12636">MTRTIEFSSLFVYVFHVYFPAQETLSHAARLLGKKKAKEGYGVVILSVSVTEAIKLWGHPTKTFSHWPPPRHVTIPVWSVLLESLFSSHWQAPLPYRYQCSWISHFHLV</sequence>
<reference evidence="1 2" key="1">
    <citation type="journal article" date="2013" name="Genome Biol.">
        <title>The genome sequence of the most widely cultivated cacao type and its use to identify candidate genes regulating pod color.</title>
        <authorList>
            <person name="Motamayor J.C."/>
            <person name="Mockaitis K."/>
            <person name="Schmutz J."/>
            <person name="Haiminen N."/>
            <person name="Iii D.L."/>
            <person name="Cornejo O."/>
            <person name="Findley S.D."/>
            <person name="Zheng P."/>
            <person name="Utro F."/>
            <person name="Royaert S."/>
            <person name="Saski C."/>
            <person name="Jenkins J."/>
            <person name="Podicheti R."/>
            <person name="Zhao M."/>
            <person name="Scheffler B.E."/>
            <person name="Stack J.C."/>
            <person name="Feltus F.A."/>
            <person name="Mustiga G.M."/>
            <person name="Amores F."/>
            <person name="Phillips W."/>
            <person name="Marelli J.P."/>
            <person name="May G.D."/>
            <person name="Shapiro H."/>
            <person name="Ma J."/>
            <person name="Bustamante C.D."/>
            <person name="Schnell R.J."/>
            <person name="Main D."/>
            <person name="Gilbert D."/>
            <person name="Parida L."/>
            <person name="Kuhn D.N."/>
        </authorList>
    </citation>
    <scope>NUCLEOTIDE SEQUENCE [LARGE SCALE GENOMIC DNA]</scope>
    <source>
        <strain evidence="2">cv. Matina 1-6</strain>
    </source>
</reference>
<gene>
    <name evidence="1" type="ORF">TCM_010126</name>
</gene>
<organism evidence="1 2">
    <name type="scientific">Theobroma cacao</name>
    <name type="common">Cacao</name>
    <name type="synonym">Cocoa</name>
    <dbReference type="NCBI Taxonomy" id="3641"/>
    <lineage>
        <taxon>Eukaryota</taxon>
        <taxon>Viridiplantae</taxon>
        <taxon>Streptophyta</taxon>
        <taxon>Embryophyta</taxon>
        <taxon>Tracheophyta</taxon>
        <taxon>Spermatophyta</taxon>
        <taxon>Magnoliopsida</taxon>
        <taxon>eudicotyledons</taxon>
        <taxon>Gunneridae</taxon>
        <taxon>Pentapetalae</taxon>
        <taxon>rosids</taxon>
        <taxon>malvids</taxon>
        <taxon>Malvales</taxon>
        <taxon>Malvaceae</taxon>
        <taxon>Byttnerioideae</taxon>
        <taxon>Theobroma</taxon>
    </lineage>
</organism>
<dbReference type="HOGENOM" id="CLU_2188736_0_0_1"/>
<dbReference type="EMBL" id="CM001880">
    <property type="protein sequence ID" value="EOY00287.1"/>
    <property type="molecule type" value="Genomic_DNA"/>
</dbReference>
<dbReference type="Gramene" id="EOY00287">
    <property type="protein sequence ID" value="EOY00287"/>
    <property type="gene ID" value="TCM_010126"/>
</dbReference>
<keyword evidence="2" id="KW-1185">Reference proteome</keyword>
<dbReference type="AlphaFoldDB" id="A0A061E7F6"/>
<accession>A0A061E7F6</accession>
<proteinExistence type="predicted"/>